<proteinExistence type="predicted"/>
<name>A0ACB8Q9F3_9AGAM</name>
<accession>A0ACB8Q9F3</accession>
<reference evidence="1" key="1">
    <citation type="submission" date="2021-02" db="EMBL/GenBank/DDBJ databases">
        <authorList>
            <consortium name="DOE Joint Genome Institute"/>
            <person name="Ahrendt S."/>
            <person name="Looney B.P."/>
            <person name="Miyauchi S."/>
            <person name="Morin E."/>
            <person name="Drula E."/>
            <person name="Courty P.E."/>
            <person name="Chicoki N."/>
            <person name="Fauchery L."/>
            <person name="Kohler A."/>
            <person name="Kuo A."/>
            <person name="Labutti K."/>
            <person name="Pangilinan J."/>
            <person name="Lipzen A."/>
            <person name="Riley R."/>
            <person name="Andreopoulos W."/>
            <person name="He G."/>
            <person name="Johnson J."/>
            <person name="Barry K.W."/>
            <person name="Grigoriev I.V."/>
            <person name="Nagy L."/>
            <person name="Hibbett D."/>
            <person name="Henrissat B."/>
            <person name="Matheny P.B."/>
            <person name="Labbe J."/>
            <person name="Martin F."/>
        </authorList>
    </citation>
    <scope>NUCLEOTIDE SEQUENCE</scope>
    <source>
        <strain evidence="1">EC-137</strain>
    </source>
</reference>
<evidence type="ECO:0000313" key="1">
    <source>
        <dbReference type="EMBL" id="KAI0028305.1"/>
    </source>
</evidence>
<sequence length="511" mass="57568">MSQERWKELPLDIISLIVPLLDRASLLKLRASCRAFNELSIPTLLSWEVVLLDSTRLLSFCYFVLKDATIRGPLLRTLCIIPSAPLPHHIAEILRDVLSYATRLRCLKLVPESLLDWDESSIAVIFDGVQHLPELTTFSIRLGLVNTKLLSVPLVLPHIRTMTVQTDRDATDTFDVLAPVAPILEELRLLSWYHLDDSPDVTKDLGVVFPRLIHLTALDGYFRSLAPLTQSFPALRTLTLNDDHDLDWFLSEDILFNADNIRDANLLARSWRTLDALTGASGVLFRCAVRAQVHKLTVHDVLFTELGARWTQAVVRDTRPTFAYVLLSFLGPHFYGPLFPEDVPIPHLCLSMPPWSDGNPVYLPNILTGATIADLVVRPSVAYVSDFRDAPEFADTLRVIARTIPAVECIELQPLDEEVGWALVKEGGWDEPVPEERRKIDSFSNLLKKCQADTMVGDIERGLRGGLLYANHGTFGKKRVSFIHSSRSALDRLDIIIHLRMSKDRVIYHLG</sequence>
<gene>
    <name evidence="1" type="ORF">K488DRAFT_89871</name>
</gene>
<evidence type="ECO:0000313" key="2">
    <source>
        <dbReference type="Proteomes" id="UP000814128"/>
    </source>
</evidence>
<keyword evidence="2" id="KW-1185">Reference proteome</keyword>
<dbReference type="Proteomes" id="UP000814128">
    <property type="component" value="Unassembled WGS sequence"/>
</dbReference>
<organism evidence="1 2">
    <name type="scientific">Vararia minispora EC-137</name>
    <dbReference type="NCBI Taxonomy" id="1314806"/>
    <lineage>
        <taxon>Eukaryota</taxon>
        <taxon>Fungi</taxon>
        <taxon>Dikarya</taxon>
        <taxon>Basidiomycota</taxon>
        <taxon>Agaricomycotina</taxon>
        <taxon>Agaricomycetes</taxon>
        <taxon>Russulales</taxon>
        <taxon>Lachnocladiaceae</taxon>
        <taxon>Vararia</taxon>
    </lineage>
</organism>
<reference evidence="1" key="2">
    <citation type="journal article" date="2022" name="New Phytol.">
        <title>Evolutionary transition to the ectomycorrhizal habit in the genomes of a hyperdiverse lineage of mushroom-forming fungi.</title>
        <authorList>
            <person name="Looney B."/>
            <person name="Miyauchi S."/>
            <person name="Morin E."/>
            <person name="Drula E."/>
            <person name="Courty P.E."/>
            <person name="Kohler A."/>
            <person name="Kuo A."/>
            <person name="LaButti K."/>
            <person name="Pangilinan J."/>
            <person name="Lipzen A."/>
            <person name="Riley R."/>
            <person name="Andreopoulos W."/>
            <person name="He G."/>
            <person name="Johnson J."/>
            <person name="Nolan M."/>
            <person name="Tritt A."/>
            <person name="Barry K.W."/>
            <person name="Grigoriev I.V."/>
            <person name="Nagy L.G."/>
            <person name="Hibbett D."/>
            <person name="Henrissat B."/>
            <person name="Matheny P.B."/>
            <person name="Labbe J."/>
            <person name="Martin F.M."/>
        </authorList>
    </citation>
    <scope>NUCLEOTIDE SEQUENCE</scope>
    <source>
        <strain evidence="1">EC-137</strain>
    </source>
</reference>
<comment type="caution">
    <text evidence="1">The sequence shown here is derived from an EMBL/GenBank/DDBJ whole genome shotgun (WGS) entry which is preliminary data.</text>
</comment>
<dbReference type="EMBL" id="MU273766">
    <property type="protein sequence ID" value="KAI0028305.1"/>
    <property type="molecule type" value="Genomic_DNA"/>
</dbReference>
<protein>
    <submittedName>
        <fullName evidence="1">Uncharacterized protein</fullName>
    </submittedName>
</protein>